<accession>A0A135UN11</accession>
<dbReference type="OrthoDB" id="4837799at2759"/>
<organism evidence="2 3">
    <name type="scientific">Colletotrichum salicis</name>
    <dbReference type="NCBI Taxonomy" id="1209931"/>
    <lineage>
        <taxon>Eukaryota</taxon>
        <taxon>Fungi</taxon>
        <taxon>Dikarya</taxon>
        <taxon>Ascomycota</taxon>
        <taxon>Pezizomycotina</taxon>
        <taxon>Sordariomycetes</taxon>
        <taxon>Hypocreomycetidae</taxon>
        <taxon>Glomerellales</taxon>
        <taxon>Glomerellaceae</taxon>
        <taxon>Colletotrichum</taxon>
        <taxon>Colletotrichum acutatum species complex</taxon>
    </lineage>
</organism>
<dbReference type="AlphaFoldDB" id="A0A135UN11"/>
<keyword evidence="3" id="KW-1185">Reference proteome</keyword>
<evidence type="ECO:0000313" key="3">
    <source>
        <dbReference type="Proteomes" id="UP000070121"/>
    </source>
</evidence>
<proteinExistence type="predicted"/>
<protein>
    <submittedName>
        <fullName evidence="2">Uncharacterized protein</fullName>
    </submittedName>
</protein>
<gene>
    <name evidence="2" type="ORF">CSAL01_07892</name>
</gene>
<keyword evidence="1" id="KW-0732">Signal</keyword>
<feature type="signal peptide" evidence="1">
    <location>
        <begin position="1"/>
        <end position="24"/>
    </location>
</feature>
<feature type="chain" id="PRO_5007805066" evidence="1">
    <location>
        <begin position="25"/>
        <end position="233"/>
    </location>
</feature>
<evidence type="ECO:0000313" key="2">
    <source>
        <dbReference type="EMBL" id="KXH61779.1"/>
    </source>
</evidence>
<dbReference type="EMBL" id="JFFI01001248">
    <property type="protein sequence ID" value="KXH61779.1"/>
    <property type="molecule type" value="Genomic_DNA"/>
</dbReference>
<dbReference type="Proteomes" id="UP000070121">
    <property type="component" value="Unassembled WGS sequence"/>
</dbReference>
<comment type="caution">
    <text evidence="2">The sequence shown here is derived from an EMBL/GenBank/DDBJ whole genome shotgun (WGS) entry which is preliminary data.</text>
</comment>
<reference evidence="2 3" key="1">
    <citation type="submission" date="2014-02" db="EMBL/GenBank/DDBJ databases">
        <title>The genome sequence of Colletotrichum salicis CBS 607.94.</title>
        <authorList>
            <person name="Baroncelli R."/>
            <person name="Thon M.R."/>
        </authorList>
    </citation>
    <scope>NUCLEOTIDE SEQUENCE [LARGE SCALE GENOMIC DNA]</scope>
    <source>
        <strain evidence="2 3">CBS 607.94</strain>
    </source>
</reference>
<name>A0A135UN11_9PEZI</name>
<sequence>MRNLSISLIVSVVLLLGGAGLVVGFHDKYSARRATTTSTTQSIAAPGIDLITLTGTTSTTTHLESLLPQGTLVVSPIKANVRVDSISAISAIPATIINCDHKWCQDGTSLCAYWAGITGWDPTEGPVPGETVTSVGKCSAVPSQVGNQKRDAMNEMLITSAPTPSVDCKYKYCDSNTQYCMYWAGVTGWDPSLGPIPGMTRTSLGACQAPPTAAFNGTTVPTTMVTKTCMSPH</sequence>
<evidence type="ECO:0000256" key="1">
    <source>
        <dbReference type="SAM" id="SignalP"/>
    </source>
</evidence>